<organism evidence="2 4">
    <name type="scientific">Polarella glacialis</name>
    <name type="common">Dinoflagellate</name>
    <dbReference type="NCBI Taxonomy" id="89957"/>
    <lineage>
        <taxon>Eukaryota</taxon>
        <taxon>Sar</taxon>
        <taxon>Alveolata</taxon>
        <taxon>Dinophyceae</taxon>
        <taxon>Suessiales</taxon>
        <taxon>Suessiaceae</taxon>
        <taxon>Polarella</taxon>
    </lineage>
</organism>
<evidence type="ECO:0000313" key="4">
    <source>
        <dbReference type="Proteomes" id="UP000654075"/>
    </source>
</evidence>
<dbReference type="Proteomes" id="UP000654075">
    <property type="component" value="Unassembled WGS sequence"/>
</dbReference>
<feature type="compositionally biased region" description="Low complexity" evidence="1">
    <location>
        <begin position="290"/>
        <end position="299"/>
    </location>
</feature>
<feature type="compositionally biased region" description="Polar residues" evidence="1">
    <location>
        <begin position="311"/>
        <end position="323"/>
    </location>
</feature>
<evidence type="ECO:0000313" key="3">
    <source>
        <dbReference type="EMBL" id="CAE8624860.1"/>
    </source>
</evidence>
<feature type="non-terminal residue" evidence="2">
    <location>
        <position position="1"/>
    </location>
</feature>
<protein>
    <submittedName>
        <fullName evidence="2">Uncharacterized protein</fullName>
    </submittedName>
</protein>
<keyword evidence="4" id="KW-1185">Reference proteome</keyword>
<dbReference type="EMBL" id="CAJNNV010024213">
    <property type="protein sequence ID" value="CAE8608944.1"/>
    <property type="molecule type" value="Genomic_DNA"/>
</dbReference>
<gene>
    <name evidence="2" type="ORF">PGLA1383_LOCUS26772</name>
    <name evidence="3" type="ORF">PGLA1383_LOCUS41962</name>
</gene>
<dbReference type="AlphaFoldDB" id="A0A813FAU3"/>
<evidence type="ECO:0000256" key="1">
    <source>
        <dbReference type="SAM" id="MobiDB-lite"/>
    </source>
</evidence>
<feature type="compositionally biased region" description="Basic and acidic residues" evidence="1">
    <location>
        <begin position="300"/>
        <end position="310"/>
    </location>
</feature>
<proteinExistence type="predicted"/>
<reference evidence="2" key="1">
    <citation type="submission" date="2021-02" db="EMBL/GenBank/DDBJ databases">
        <authorList>
            <person name="Dougan E. K."/>
            <person name="Rhodes N."/>
            <person name="Thang M."/>
            <person name="Chan C."/>
        </authorList>
    </citation>
    <scope>NUCLEOTIDE SEQUENCE</scope>
</reference>
<evidence type="ECO:0000313" key="2">
    <source>
        <dbReference type="EMBL" id="CAE8608944.1"/>
    </source>
</evidence>
<feature type="non-terminal residue" evidence="2">
    <location>
        <position position="359"/>
    </location>
</feature>
<sequence length="359" mass="39472">QRCELGVSSLNARLELIGSRPAISDDFHVVNEQELEARFARFERDVSELHVQLGVALSSRPGAGGSTAEQETAARLQRCERDVSELHVQLEAATNGQLAIVQSLEHQLQELGLSQAQLCVREETAARSQRCERDVSELHVQLEAATNGQLASVHNLEQQLQELGLSQAQLSVREEQLSDCMHGFVQNVAELRAELGAQAAQHVVPGPSSQQDEMAVGLQTCERSLQSCEQDVVEQHDQLRAAVALTESTTEALSRALCSVALECRQGLPGEVEGFYEELLHRFAGRRSKSPLPSELLRLPSEERLLRERPGNQTANPRSSSAGRAQQREERRAMARAAALEAERRCSALLDRSEAAPRS</sequence>
<dbReference type="EMBL" id="CAJNNV010028512">
    <property type="protein sequence ID" value="CAE8624860.1"/>
    <property type="molecule type" value="Genomic_DNA"/>
</dbReference>
<comment type="caution">
    <text evidence="2">The sequence shown here is derived from an EMBL/GenBank/DDBJ whole genome shotgun (WGS) entry which is preliminary data.</text>
</comment>
<name>A0A813FAU3_POLGL</name>
<accession>A0A813FAU3</accession>
<feature type="region of interest" description="Disordered" evidence="1">
    <location>
        <begin position="290"/>
        <end position="338"/>
    </location>
</feature>